<sequence>MSSMIRIEDLSKVYDTGVVQVHALRDVSLSIEKGDFVAIMGQSGSGKSTLMNIIGCLDRPTKGVYQLDGMTISEMESSELSSIRNKKIGFVFQSFNLIPRTSSLKNVELPMIYAKKGKKERRERAIELLEKVGLGERLHHMPNEISGGQKQRIAIARALANKPAIILADEPTGNLDTSSSEEIMNIFTELNKEGATVIVVTHEDSIAEYTKRIIRFRDGQMIEDRRREAE</sequence>
<dbReference type="EMBL" id="JBCITM010000005">
    <property type="protein sequence ID" value="MEN1760159.1"/>
    <property type="molecule type" value="Genomic_DNA"/>
</dbReference>
<evidence type="ECO:0000313" key="6">
    <source>
        <dbReference type="EMBL" id="MEN1760159.1"/>
    </source>
</evidence>
<proteinExistence type="inferred from homology"/>
<name>A0ABU9VVN5_9CLOT</name>
<keyword evidence="4 6" id="KW-0067">ATP-binding</keyword>
<protein>
    <submittedName>
        <fullName evidence="6">ABC transporter ATP-binding protein</fullName>
    </submittedName>
</protein>
<comment type="caution">
    <text evidence="6">The sequence shown here is derived from an EMBL/GenBank/DDBJ whole genome shotgun (WGS) entry which is preliminary data.</text>
</comment>
<keyword evidence="3" id="KW-0547">Nucleotide-binding</keyword>
<dbReference type="GO" id="GO:0005524">
    <property type="term" value="F:ATP binding"/>
    <property type="evidence" value="ECO:0007669"/>
    <property type="project" value="UniProtKB-KW"/>
</dbReference>
<dbReference type="Gene3D" id="3.40.50.300">
    <property type="entry name" value="P-loop containing nucleotide triphosphate hydrolases"/>
    <property type="match status" value="1"/>
</dbReference>
<dbReference type="SMART" id="SM00382">
    <property type="entry name" value="AAA"/>
    <property type="match status" value="1"/>
</dbReference>
<dbReference type="Proteomes" id="UP001407405">
    <property type="component" value="Unassembled WGS sequence"/>
</dbReference>
<dbReference type="InterPro" id="IPR017911">
    <property type="entry name" value="MacB-like_ATP-bd"/>
</dbReference>
<evidence type="ECO:0000313" key="7">
    <source>
        <dbReference type="Proteomes" id="UP001407405"/>
    </source>
</evidence>
<dbReference type="Pfam" id="PF00005">
    <property type="entry name" value="ABC_tran"/>
    <property type="match status" value="1"/>
</dbReference>
<dbReference type="PANTHER" id="PTHR42798">
    <property type="entry name" value="LIPOPROTEIN-RELEASING SYSTEM ATP-BINDING PROTEIN LOLD"/>
    <property type="match status" value="1"/>
</dbReference>
<evidence type="ECO:0000259" key="5">
    <source>
        <dbReference type="PROSITE" id="PS50893"/>
    </source>
</evidence>
<keyword evidence="2" id="KW-0813">Transport</keyword>
<dbReference type="CDD" id="cd03255">
    <property type="entry name" value="ABC_MJ0796_LolCDE_FtsE"/>
    <property type="match status" value="1"/>
</dbReference>
<keyword evidence="7" id="KW-1185">Reference proteome</keyword>
<dbReference type="PANTHER" id="PTHR42798:SF6">
    <property type="entry name" value="CELL DIVISION ATP-BINDING PROTEIN FTSE"/>
    <property type="match status" value="1"/>
</dbReference>
<dbReference type="SUPFAM" id="SSF52540">
    <property type="entry name" value="P-loop containing nucleoside triphosphate hydrolases"/>
    <property type="match status" value="1"/>
</dbReference>
<evidence type="ECO:0000256" key="1">
    <source>
        <dbReference type="ARBA" id="ARBA00005417"/>
    </source>
</evidence>
<evidence type="ECO:0000256" key="2">
    <source>
        <dbReference type="ARBA" id="ARBA00022448"/>
    </source>
</evidence>
<evidence type="ECO:0000256" key="3">
    <source>
        <dbReference type="ARBA" id="ARBA00022741"/>
    </source>
</evidence>
<feature type="domain" description="ABC transporter" evidence="5">
    <location>
        <begin position="5"/>
        <end position="229"/>
    </location>
</feature>
<gene>
    <name evidence="6" type="ORF">AAIG11_06735</name>
</gene>
<dbReference type="PROSITE" id="PS00211">
    <property type="entry name" value="ABC_TRANSPORTER_1"/>
    <property type="match status" value="1"/>
</dbReference>
<accession>A0ABU9VVN5</accession>
<dbReference type="InterPro" id="IPR027417">
    <property type="entry name" value="P-loop_NTPase"/>
</dbReference>
<organism evidence="6 7">
    <name type="scientific">Anoxynatronum sibiricum</name>
    <dbReference type="NCBI Taxonomy" id="210623"/>
    <lineage>
        <taxon>Bacteria</taxon>
        <taxon>Bacillati</taxon>
        <taxon>Bacillota</taxon>
        <taxon>Clostridia</taxon>
        <taxon>Eubacteriales</taxon>
        <taxon>Clostridiaceae</taxon>
        <taxon>Anoxynatronum</taxon>
    </lineage>
</organism>
<comment type="similarity">
    <text evidence="1">Belongs to the ABC transporter superfamily.</text>
</comment>
<dbReference type="InterPro" id="IPR017871">
    <property type="entry name" value="ABC_transporter-like_CS"/>
</dbReference>
<dbReference type="PROSITE" id="PS50893">
    <property type="entry name" value="ABC_TRANSPORTER_2"/>
    <property type="match status" value="1"/>
</dbReference>
<dbReference type="InterPro" id="IPR003439">
    <property type="entry name" value="ABC_transporter-like_ATP-bd"/>
</dbReference>
<dbReference type="InterPro" id="IPR003593">
    <property type="entry name" value="AAA+_ATPase"/>
</dbReference>
<evidence type="ECO:0000256" key="4">
    <source>
        <dbReference type="ARBA" id="ARBA00022840"/>
    </source>
</evidence>
<reference evidence="6 7" key="1">
    <citation type="submission" date="2024-04" db="EMBL/GenBank/DDBJ databases">
        <title>Genome sequencing and metabolic network reconstruction of aminoacids and betaine degradation by Anoxynatronum sibiricum.</title>
        <authorList>
            <person name="Detkova E.N."/>
            <person name="Boltjanskaja Y.V."/>
            <person name="Mardanov A.V."/>
            <person name="Kevbrin V."/>
        </authorList>
    </citation>
    <scope>NUCLEOTIDE SEQUENCE [LARGE SCALE GENOMIC DNA]</scope>
    <source>
        <strain evidence="6 7">Z-7981</strain>
    </source>
</reference>